<evidence type="ECO:0000256" key="2">
    <source>
        <dbReference type="ARBA" id="ARBA00001946"/>
    </source>
</evidence>
<keyword evidence="3" id="KW-0479">Metal-binding</keyword>
<dbReference type="PANTHER" id="PTHR47992">
    <property type="entry name" value="PROTEIN PHOSPHATASE"/>
    <property type="match status" value="1"/>
</dbReference>
<dbReference type="InterPro" id="IPR036457">
    <property type="entry name" value="PPM-type-like_dom_sf"/>
</dbReference>
<comment type="cofactor">
    <cofactor evidence="1">
        <name>Mn(2+)</name>
        <dbReference type="ChEBI" id="CHEBI:29035"/>
    </cofactor>
</comment>
<dbReference type="STRING" id="3775.A0A1Q3AUG4"/>
<dbReference type="Pfam" id="PF00481">
    <property type="entry name" value="PP2C"/>
    <property type="match status" value="1"/>
</dbReference>
<protein>
    <submittedName>
        <fullName evidence="8">PP2C domain-containing protein</fullName>
    </submittedName>
</protein>
<proteinExistence type="predicted"/>
<evidence type="ECO:0000313" key="9">
    <source>
        <dbReference type="Proteomes" id="UP000187406"/>
    </source>
</evidence>
<feature type="domain" description="PPM-type phosphatase" evidence="7">
    <location>
        <begin position="207"/>
        <end position="454"/>
    </location>
</feature>
<keyword evidence="6" id="KW-0464">Manganese</keyword>
<gene>
    <name evidence="8" type="ORF">CFOL_v3_02908</name>
</gene>
<organism evidence="8 9">
    <name type="scientific">Cephalotus follicularis</name>
    <name type="common">Albany pitcher plant</name>
    <dbReference type="NCBI Taxonomy" id="3775"/>
    <lineage>
        <taxon>Eukaryota</taxon>
        <taxon>Viridiplantae</taxon>
        <taxon>Streptophyta</taxon>
        <taxon>Embryophyta</taxon>
        <taxon>Tracheophyta</taxon>
        <taxon>Spermatophyta</taxon>
        <taxon>Magnoliopsida</taxon>
        <taxon>eudicotyledons</taxon>
        <taxon>Gunneridae</taxon>
        <taxon>Pentapetalae</taxon>
        <taxon>rosids</taxon>
        <taxon>fabids</taxon>
        <taxon>Oxalidales</taxon>
        <taxon>Cephalotaceae</taxon>
        <taxon>Cephalotus</taxon>
    </lineage>
</organism>
<keyword evidence="9" id="KW-1185">Reference proteome</keyword>
<reference evidence="9" key="1">
    <citation type="submission" date="2016-04" db="EMBL/GenBank/DDBJ databases">
        <title>Cephalotus genome sequencing.</title>
        <authorList>
            <person name="Fukushima K."/>
            <person name="Hasebe M."/>
            <person name="Fang X."/>
        </authorList>
    </citation>
    <scope>NUCLEOTIDE SEQUENCE [LARGE SCALE GENOMIC DNA]</scope>
    <source>
        <strain evidence="9">cv. St1</strain>
    </source>
</reference>
<dbReference type="OrthoDB" id="10264738at2759"/>
<dbReference type="GO" id="GO:0046872">
    <property type="term" value="F:metal ion binding"/>
    <property type="evidence" value="ECO:0007669"/>
    <property type="project" value="UniProtKB-KW"/>
</dbReference>
<evidence type="ECO:0000313" key="8">
    <source>
        <dbReference type="EMBL" id="GAV59377.1"/>
    </source>
</evidence>
<dbReference type="InParanoid" id="A0A1Q3AUG4"/>
<name>A0A1Q3AUG4_CEPFO</name>
<keyword evidence="5" id="KW-0460">Magnesium</keyword>
<dbReference type="InterPro" id="IPR001932">
    <property type="entry name" value="PPM-type_phosphatase-like_dom"/>
</dbReference>
<dbReference type="SMART" id="SM00332">
    <property type="entry name" value="PP2Cc"/>
    <property type="match status" value="1"/>
</dbReference>
<evidence type="ECO:0000256" key="1">
    <source>
        <dbReference type="ARBA" id="ARBA00001936"/>
    </source>
</evidence>
<dbReference type="SMART" id="SM00331">
    <property type="entry name" value="PP2C_SIG"/>
    <property type="match status" value="1"/>
</dbReference>
<dbReference type="FunFam" id="3.60.40.10:FF:000079">
    <property type="entry name" value="Probable protein phosphatase 2C 74"/>
    <property type="match status" value="1"/>
</dbReference>
<dbReference type="AlphaFoldDB" id="A0A1Q3AUG4"/>
<keyword evidence="4" id="KW-0378">Hydrolase</keyword>
<dbReference type="GO" id="GO:0004722">
    <property type="term" value="F:protein serine/threonine phosphatase activity"/>
    <property type="evidence" value="ECO:0007669"/>
    <property type="project" value="InterPro"/>
</dbReference>
<evidence type="ECO:0000256" key="4">
    <source>
        <dbReference type="ARBA" id="ARBA00022801"/>
    </source>
</evidence>
<dbReference type="Gene3D" id="3.60.40.10">
    <property type="entry name" value="PPM-type phosphatase domain"/>
    <property type="match status" value="1"/>
</dbReference>
<accession>A0A1Q3AUG4</accession>
<comment type="caution">
    <text evidence="8">The sequence shown here is derived from an EMBL/GenBank/DDBJ whole genome shotgun (WGS) entry which is preliminary data.</text>
</comment>
<comment type="cofactor">
    <cofactor evidence="2">
        <name>Mg(2+)</name>
        <dbReference type="ChEBI" id="CHEBI:18420"/>
    </cofactor>
</comment>
<dbReference type="SUPFAM" id="SSF81606">
    <property type="entry name" value="PP2C-like"/>
    <property type="match status" value="1"/>
</dbReference>
<evidence type="ECO:0000256" key="5">
    <source>
        <dbReference type="ARBA" id="ARBA00022842"/>
    </source>
</evidence>
<evidence type="ECO:0000256" key="6">
    <source>
        <dbReference type="ARBA" id="ARBA00023211"/>
    </source>
</evidence>
<dbReference type="EMBL" id="BDDD01000108">
    <property type="protein sequence ID" value="GAV59377.1"/>
    <property type="molecule type" value="Genomic_DNA"/>
</dbReference>
<sequence>MSKMLDLEEFLWSFSIVYIVLYCLRRLKKAISMPSSSLNSLSTSSLWSPLRIFVGQGKGSIVSEKLIPKNSKSDVFVHKESLGENIKHVNHQERSILMQEYSQSCEVDAKSLHDNNSHGMHDTFEKEIMQEDSHHQKGSQHDDHSESMDQGLEYSLEMAKVEDAKGPIKLRKRPSRLVMPQYSPTSDFKAILEKKLENKEIEIEGRDFFFASKKGRREVMEDGYGVMVDILGDPKQAFYAVIDGHGGQAASDYVAENLGKNIVKSLENIGEEEDDLKQAIREGYLVTDREFLNKGVSSGACAASALLKDGQLHVANVGDCKVVLSKKGIAHALTNDHRLSREDERQRIENSGGFVNCRNGVWRVHGSLAVSRAIGDMHLKDWVISEPEITRLHLTPDCDFLIMASDGLWDKVNEQEAVDVVLGDKYSLASCKKLVDISCSRGNMDDVTVMVINLGNFKTNN</sequence>
<dbReference type="PROSITE" id="PS51746">
    <property type="entry name" value="PPM_2"/>
    <property type="match status" value="1"/>
</dbReference>
<dbReference type="Proteomes" id="UP000187406">
    <property type="component" value="Unassembled WGS sequence"/>
</dbReference>
<evidence type="ECO:0000256" key="3">
    <source>
        <dbReference type="ARBA" id="ARBA00022723"/>
    </source>
</evidence>
<evidence type="ECO:0000259" key="7">
    <source>
        <dbReference type="PROSITE" id="PS51746"/>
    </source>
</evidence>
<dbReference type="CDD" id="cd00143">
    <property type="entry name" value="PP2Cc"/>
    <property type="match status" value="1"/>
</dbReference>
<dbReference type="InterPro" id="IPR015655">
    <property type="entry name" value="PP2C"/>
</dbReference>